<sequence>MSIDFTLLMPVLLLQVIFSIFCFIKLIKNPVKHLPKWLWAILCLNTLGCIVYSTLGKDEE</sequence>
<protein>
    <submittedName>
        <fullName evidence="2">PLDc N-terminal domain-containing protein</fullName>
    </submittedName>
</protein>
<evidence type="ECO:0000313" key="3">
    <source>
        <dbReference type="Proteomes" id="UP000596739"/>
    </source>
</evidence>
<keyword evidence="3" id="KW-1185">Reference proteome</keyword>
<comment type="caution">
    <text evidence="2">The sequence shown here is derived from an EMBL/GenBank/DDBJ whole genome shotgun (WGS) entry which is preliminary data.</text>
</comment>
<dbReference type="RefSeq" id="WP_200271191.1">
    <property type="nucleotide sequence ID" value="NZ_JAENHN010000046.1"/>
</dbReference>
<dbReference type="EMBL" id="JAENHN010000046">
    <property type="protein sequence ID" value="MBK1812210.1"/>
    <property type="molecule type" value="Genomic_DNA"/>
</dbReference>
<evidence type="ECO:0000256" key="1">
    <source>
        <dbReference type="SAM" id="Phobius"/>
    </source>
</evidence>
<feature type="transmembrane region" description="Helical" evidence="1">
    <location>
        <begin position="36"/>
        <end position="55"/>
    </location>
</feature>
<proteinExistence type="predicted"/>
<gene>
    <name evidence="2" type="ORF">JHL18_16425</name>
</gene>
<keyword evidence="1" id="KW-1133">Transmembrane helix</keyword>
<feature type="transmembrane region" description="Helical" evidence="1">
    <location>
        <begin position="6"/>
        <end position="24"/>
    </location>
</feature>
<organism evidence="2 3">
    <name type="scientific">Clostridium yunnanense</name>
    <dbReference type="NCBI Taxonomy" id="2800325"/>
    <lineage>
        <taxon>Bacteria</taxon>
        <taxon>Bacillati</taxon>
        <taxon>Bacillota</taxon>
        <taxon>Clostridia</taxon>
        <taxon>Eubacteriales</taxon>
        <taxon>Clostridiaceae</taxon>
        <taxon>Clostridium</taxon>
    </lineage>
</organism>
<dbReference type="Proteomes" id="UP000596739">
    <property type="component" value="Unassembled WGS sequence"/>
</dbReference>
<reference evidence="3" key="1">
    <citation type="submission" date="2021-01" db="EMBL/GenBank/DDBJ databases">
        <title>Genome public.</title>
        <authorList>
            <person name="Liu C."/>
            <person name="Sun Q."/>
        </authorList>
    </citation>
    <scope>NUCLEOTIDE SEQUENCE [LARGE SCALE GENOMIC DNA]</scope>
    <source>
        <strain evidence="3">YIM B02505</strain>
    </source>
</reference>
<name>A0ABS1ESC0_9CLOT</name>
<evidence type="ECO:0000313" key="2">
    <source>
        <dbReference type="EMBL" id="MBK1812210.1"/>
    </source>
</evidence>
<accession>A0ABS1ESC0</accession>
<keyword evidence="1" id="KW-0812">Transmembrane</keyword>
<keyword evidence="1" id="KW-0472">Membrane</keyword>